<evidence type="ECO:0000256" key="7">
    <source>
        <dbReference type="SAM" id="SignalP"/>
    </source>
</evidence>
<evidence type="ECO:0000313" key="8">
    <source>
        <dbReference type="EMBL" id="MBC3541782.1"/>
    </source>
</evidence>
<dbReference type="InterPro" id="IPR052176">
    <property type="entry name" value="Glycosyl_Hydrlase_43_Enz"/>
</dbReference>
<dbReference type="CDD" id="cd18618">
    <property type="entry name" value="GH43_Xsa43E-like"/>
    <property type="match status" value="1"/>
</dbReference>
<dbReference type="PANTHER" id="PTHR43772">
    <property type="entry name" value="ENDO-1,4-BETA-XYLANASE"/>
    <property type="match status" value="1"/>
</dbReference>
<evidence type="ECO:0000313" key="9">
    <source>
        <dbReference type="Proteomes" id="UP000659698"/>
    </source>
</evidence>
<keyword evidence="7" id="KW-0732">Signal</keyword>
<sequence length="376" mass="41773">MKPLLSIASTTRQKLALASLSLLAFSSPAAAFVSSSPADTVIKATSNPIFTHKYTADPAALVHKGKVYVYAGFDEAPTRREGYVMNDWLVFSSPDLVTWTEHPVPLRAKDFAWAKGEAWASHVIERDGKFYWFSTVEHATIPGKAIGVAVSDSPIGPFKDARGSALITNDMTTDIKIGWDDIDPAVFIDDDGQAYIFWGNTTLHYAKLKKNMTELDGPINTIKLPNFTEAPWVHKRNGWYYLSYAYQFPEKTAYAMSKNIEGPWEYKGILNELAGNSNTNHQAIIDFKGKSYFIYHNGGMQPDGGSFRRSVCIDYLDYNKDGSLKRVVMTSEGVKAVKKEMQILLQGTGVSGLFSQKQPQNSLPEQTGKAVLRLFL</sequence>
<organism evidence="8 9">
    <name type="scientific">Rufibacter sediminis</name>
    <dbReference type="NCBI Taxonomy" id="2762756"/>
    <lineage>
        <taxon>Bacteria</taxon>
        <taxon>Pseudomonadati</taxon>
        <taxon>Bacteroidota</taxon>
        <taxon>Cytophagia</taxon>
        <taxon>Cytophagales</taxon>
        <taxon>Hymenobacteraceae</taxon>
        <taxon>Rufibacter</taxon>
    </lineage>
</organism>
<keyword evidence="2" id="KW-0858">Xylan degradation</keyword>
<accession>A0ABR6VX57</accession>
<dbReference type="SUPFAM" id="SSF75005">
    <property type="entry name" value="Arabinanase/levansucrase/invertase"/>
    <property type="match status" value="1"/>
</dbReference>
<evidence type="ECO:0000256" key="3">
    <source>
        <dbReference type="ARBA" id="ARBA00022801"/>
    </source>
</evidence>
<name>A0ABR6VX57_9BACT</name>
<gene>
    <name evidence="8" type="ORF">H7U12_18965</name>
</gene>
<keyword evidence="3 6" id="KW-0378">Hydrolase</keyword>
<evidence type="ECO:0000256" key="2">
    <source>
        <dbReference type="ARBA" id="ARBA00022651"/>
    </source>
</evidence>
<evidence type="ECO:0000256" key="4">
    <source>
        <dbReference type="ARBA" id="ARBA00023277"/>
    </source>
</evidence>
<keyword evidence="4" id="KW-0119">Carbohydrate metabolism</keyword>
<dbReference type="Pfam" id="PF04616">
    <property type="entry name" value="Glyco_hydro_43"/>
    <property type="match status" value="1"/>
</dbReference>
<reference evidence="8 9" key="1">
    <citation type="journal article" date="2019" name="Int. J. Syst. Evol. Microbiol.">
        <title>Rufibacter sediminis sp. nov., isolated from freshwater lake sediment.</title>
        <authorList>
            <person name="Qu J.H."/>
            <person name="Zhang L.J."/>
            <person name="Fu Y.H."/>
            <person name="Li H.F."/>
        </authorList>
    </citation>
    <scope>NUCLEOTIDE SEQUENCE [LARGE SCALE GENOMIC DNA]</scope>
    <source>
        <strain evidence="8 9">H-1</strain>
    </source>
</reference>
<feature type="signal peptide" evidence="7">
    <location>
        <begin position="1"/>
        <end position="31"/>
    </location>
</feature>
<dbReference type="PANTHER" id="PTHR43772:SF2">
    <property type="entry name" value="PUTATIVE (AFU_ORTHOLOGUE AFUA_2G04480)-RELATED"/>
    <property type="match status" value="1"/>
</dbReference>
<feature type="chain" id="PRO_5047050685" evidence="7">
    <location>
        <begin position="32"/>
        <end position="376"/>
    </location>
</feature>
<evidence type="ECO:0000256" key="6">
    <source>
        <dbReference type="RuleBase" id="RU361187"/>
    </source>
</evidence>
<protein>
    <submittedName>
        <fullName evidence="8">Family 43 glycosylhydrolase</fullName>
    </submittedName>
</protein>
<keyword evidence="9" id="KW-1185">Reference proteome</keyword>
<dbReference type="InterPro" id="IPR023296">
    <property type="entry name" value="Glyco_hydro_beta-prop_sf"/>
</dbReference>
<evidence type="ECO:0000256" key="1">
    <source>
        <dbReference type="ARBA" id="ARBA00009865"/>
    </source>
</evidence>
<comment type="caution">
    <text evidence="8">The sequence shown here is derived from an EMBL/GenBank/DDBJ whole genome shotgun (WGS) entry which is preliminary data.</text>
</comment>
<proteinExistence type="inferred from homology"/>
<dbReference type="Proteomes" id="UP000659698">
    <property type="component" value="Unassembled WGS sequence"/>
</dbReference>
<evidence type="ECO:0000256" key="5">
    <source>
        <dbReference type="ARBA" id="ARBA00023295"/>
    </source>
</evidence>
<dbReference type="EMBL" id="JACOAF010000044">
    <property type="protein sequence ID" value="MBC3541782.1"/>
    <property type="molecule type" value="Genomic_DNA"/>
</dbReference>
<dbReference type="Gene3D" id="2.115.10.20">
    <property type="entry name" value="Glycosyl hydrolase domain, family 43"/>
    <property type="match status" value="1"/>
</dbReference>
<comment type="similarity">
    <text evidence="1 6">Belongs to the glycosyl hydrolase 43 family.</text>
</comment>
<dbReference type="InterPro" id="IPR006710">
    <property type="entry name" value="Glyco_hydro_43"/>
</dbReference>
<keyword evidence="2" id="KW-0624">Polysaccharide degradation</keyword>
<keyword evidence="5 6" id="KW-0326">Glycosidase</keyword>